<dbReference type="PANTHER" id="PTHR35908">
    <property type="entry name" value="HYPOTHETICAL FUSION PROTEIN"/>
    <property type="match status" value="1"/>
</dbReference>
<dbReference type="Pfam" id="PF18029">
    <property type="entry name" value="Glyoxalase_6"/>
    <property type="match status" value="2"/>
</dbReference>
<evidence type="ECO:0000313" key="3">
    <source>
        <dbReference type="Proteomes" id="UP001519311"/>
    </source>
</evidence>
<reference evidence="2 3" key="1">
    <citation type="submission" date="2021-03" db="EMBL/GenBank/DDBJ databases">
        <title>Sequencing the genomes of 1000 actinobacteria strains.</title>
        <authorList>
            <person name="Klenk H.-P."/>
        </authorList>
    </citation>
    <scope>NUCLEOTIDE SEQUENCE [LARGE SCALE GENOMIC DNA]</scope>
    <source>
        <strain evidence="2 3">DSM 40843</strain>
    </source>
</reference>
<dbReference type="InterPro" id="IPR041581">
    <property type="entry name" value="Glyoxalase_6"/>
</dbReference>
<sequence length="248" mass="25985">MIRWTYACIDRPTALVGPATDFWTTVTGTHASAPWGAGRFTTLLPDAAGGAGTADACLVVQAVGGPGGAHPDLAVEDVPAFTARAARLGAAVGPHGPGSTVLRSPGGQPFCVVPWRGQQDRPPVHGGPGCPESRLDQLCLDVAPASFEAEVVFWTALTGWDATPGEHPEFVALRPRPDLPVHLLLQRLTEARPASAHLDIACPDLGAGRAWHERCGASFVRDGPAWTVMRDPAGGVYCLTRRAPETGR</sequence>
<keyword evidence="3" id="KW-1185">Reference proteome</keyword>
<evidence type="ECO:0000259" key="1">
    <source>
        <dbReference type="Pfam" id="PF18029"/>
    </source>
</evidence>
<dbReference type="EMBL" id="JAGINS010000001">
    <property type="protein sequence ID" value="MBP2363088.1"/>
    <property type="molecule type" value="Genomic_DNA"/>
</dbReference>
<protein>
    <recommendedName>
        <fullName evidence="1">Glyoxalase-like domain-containing protein</fullName>
    </recommendedName>
</protein>
<proteinExistence type="predicted"/>
<dbReference type="Proteomes" id="UP001519311">
    <property type="component" value="Unassembled WGS sequence"/>
</dbReference>
<accession>A0ABS4VGP7</accession>
<dbReference type="RefSeq" id="WP_274922903.1">
    <property type="nucleotide sequence ID" value="NZ_BMWJ01000005.1"/>
</dbReference>
<dbReference type="Gene3D" id="3.10.180.10">
    <property type="entry name" value="2,3-Dihydroxybiphenyl 1,2-Dioxygenase, domain 1"/>
    <property type="match status" value="2"/>
</dbReference>
<feature type="domain" description="Glyoxalase-like" evidence="1">
    <location>
        <begin position="8"/>
        <end position="113"/>
    </location>
</feature>
<feature type="domain" description="Glyoxalase-like" evidence="1">
    <location>
        <begin position="138"/>
        <end position="240"/>
    </location>
</feature>
<dbReference type="PANTHER" id="PTHR35908:SF1">
    <property type="entry name" value="CONSERVED PROTEIN"/>
    <property type="match status" value="1"/>
</dbReference>
<gene>
    <name evidence="2" type="ORF">JOF59_005488</name>
</gene>
<comment type="caution">
    <text evidence="2">The sequence shown here is derived from an EMBL/GenBank/DDBJ whole genome shotgun (WGS) entry which is preliminary data.</text>
</comment>
<name>A0ABS4VGP7_9ACTN</name>
<dbReference type="SUPFAM" id="SSF54593">
    <property type="entry name" value="Glyoxalase/Bleomycin resistance protein/Dihydroxybiphenyl dioxygenase"/>
    <property type="match status" value="2"/>
</dbReference>
<evidence type="ECO:0000313" key="2">
    <source>
        <dbReference type="EMBL" id="MBP2363088.1"/>
    </source>
</evidence>
<organism evidence="2 3">
    <name type="scientific">Streptomyces clavifer</name>
    <dbReference type="NCBI Taxonomy" id="68188"/>
    <lineage>
        <taxon>Bacteria</taxon>
        <taxon>Bacillati</taxon>
        <taxon>Actinomycetota</taxon>
        <taxon>Actinomycetes</taxon>
        <taxon>Kitasatosporales</taxon>
        <taxon>Streptomycetaceae</taxon>
        <taxon>Streptomyces</taxon>
    </lineage>
</organism>
<dbReference type="InterPro" id="IPR029068">
    <property type="entry name" value="Glyas_Bleomycin-R_OHBP_Dase"/>
</dbReference>